<proteinExistence type="inferred from homology"/>
<reference evidence="8" key="1">
    <citation type="journal article" date="2021" name="PeerJ">
        <title>Extensive microbial diversity within the chicken gut microbiome revealed by metagenomics and culture.</title>
        <authorList>
            <person name="Gilroy R."/>
            <person name="Ravi A."/>
            <person name="Getino M."/>
            <person name="Pursley I."/>
            <person name="Horton D.L."/>
            <person name="Alikhan N.F."/>
            <person name="Baker D."/>
            <person name="Gharbi K."/>
            <person name="Hall N."/>
            <person name="Watson M."/>
            <person name="Adriaenssens E.M."/>
            <person name="Foster-Nyarko E."/>
            <person name="Jarju S."/>
            <person name="Secka A."/>
            <person name="Antonio M."/>
            <person name="Oren A."/>
            <person name="Chaudhuri R.R."/>
            <person name="La Ragione R."/>
            <person name="Hildebrand F."/>
            <person name="Pallen M.J."/>
        </authorList>
    </citation>
    <scope>NUCLEOTIDE SEQUENCE</scope>
    <source>
        <strain evidence="8">ChiGjej4B4-12881</strain>
    </source>
</reference>
<keyword evidence="6 7" id="KW-0472">Membrane</keyword>
<evidence type="ECO:0000256" key="2">
    <source>
        <dbReference type="ARBA" id="ARBA00005262"/>
    </source>
</evidence>
<dbReference type="PANTHER" id="PTHR43663:SF1">
    <property type="entry name" value="CHROMATE TRANSPORTER"/>
    <property type="match status" value="1"/>
</dbReference>
<dbReference type="PANTHER" id="PTHR43663">
    <property type="entry name" value="CHROMATE TRANSPORT PROTEIN-RELATED"/>
    <property type="match status" value="1"/>
</dbReference>
<evidence type="ECO:0000256" key="4">
    <source>
        <dbReference type="ARBA" id="ARBA00022692"/>
    </source>
</evidence>
<dbReference type="Proteomes" id="UP000886780">
    <property type="component" value="Unassembled WGS sequence"/>
</dbReference>
<comment type="caution">
    <text evidence="8">The sequence shown here is derived from an EMBL/GenBank/DDBJ whole genome shotgun (WGS) entry which is preliminary data.</text>
</comment>
<feature type="transmembrane region" description="Helical" evidence="7">
    <location>
        <begin position="264"/>
        <end position="284"/>
    </location>
</feature>
<feature type="transmembrane region" description="Helical" evidence="7">
    <location>
        <begin position="150"/>
        <end position="174"/>
    </location>
</feature>
<gene>
    <name evidence="8" type="ORF">IAA28_04990</name>
</gene>
<keyword evidence="5 7" id="KW-1133">Transmembrane helix</keyword>
<dbReference type="InterPro" id="IPR052518">
    <property type="entry name" value="CHR_Transporter"/>
</dbReference>
<evidence type="ECO:0000256" key="6">
    <source>
        <dbReference type="ARBA" id="ARBA00023136"/>
    </source>
</evidence>
<sequence length="314" mass="33346">MENSFCLIKNKNRLWTLFKTCFLISACTFGGGMVIISLLQKKFVEELGWIDQNEVMDLTAIAQSCPGVMSVNTSIMIGYRICGPLGAVITALGTVMPPMIILSLISLFYTQFRSNPAVSVILKGMQAGVAAVMMNVSITMTSGVITGASILTWIMLIGAAAAVLILDADIISIAEMTPGPLGINIASFVGTRTAGVAGTLIATLSYILPALVIVLILSWFYDRYRSLEGVQGVLSGLRPAVVAMIIAAAVQLVGTAWWDGLSHLALENTNWTAVVLSLVLLILLQKKKLGPIQAILASGAVGGAVYWFLPQLLP</sequence>
<evidence type="ECO:0000313" key="9">
    <source>
        <dbReference type="Proteomes" id="UP000886780"/>
    </source>
</evidence>
<evidence type="ECO:0000256" key="1">
    <source>
        <dbReference type="ARBA" id="ARBA00004651"/>
    </source>
</evidence>
<dbReference type="EMBL" id="DXEU01000088">
    <property type="protein sequence ID" value="HIX52141.1"/>
    <property type="molecule type" value="Genomic_DNA"/>
</dbReference>
<comment type="subcellular location">
    <subcellularLocation>
        <location evidence="1">Cell membrane</location>
        <topology evidence="1">Multi-pass membrane protein</topology>
    </subcellularLocation>
</comment>
<feature type="transmembrane region" description="Helical" evidence="7">
    <location>
        <begin position="86"/>
        <end position="108"/>
    </location>
</feature>
<keyword evidence="3" id="KW-1003">Cell membrane</keyword>
<reference evidence="8" key="2">
    <citation type="submission" date="2021-04" db="EMBL/GenBank/DDBJ databases">
        <authorList>
            <person name="Gilroy R."/>
        </authorList>
    </citation>
    <scope>NUCLEOTIDE SEQUENCE</scope>
    <source>
        <strain evidence="8">ChiGjej4B4-12881</strain>
    </source>
</reference>
<dbReference type="GO" id="GO:0005886">
    <property type="term" value="C:plasma membrane"/>
    <property type="evidence" value="ECO:0007669"/>
    <property type="project" value="UniProtKB-SubCell"/>
</dbReference>
<evidence type="ECO:0000313" key="8">
    <source>
        <dbReference type="EMBL" id="HIX52141.1"/>
    </source>
</evidence>
<protein>
    <submittedName>
        <fullName evidence="8">Chromate transporter</fullName>
    </submittedName>
</protein>
<dbReference type="Pfam" id="PF02417">
    <property type="entry name" value="Chromate_transp"/>
    <property type="match status" value="2"/>
</dbReference>
<comment type="similarity">
    <text evidence="2">Belongs to the chromate ion transporter (CHR) (TC 2.A.51) family.</text>
</comment>
<dbReference type="InterPro" id="IPR003370">
    <property type="entry name" value="Chromate_transpt"/>
</dbReference>
<evidence type="ECO:0000256" key="3">
    <source>
        <dbReference type="ARBA" id="ARBA00022475"/>
    </source>
</evidence>
<name>A0A9D1W450_9FIRM</name>
<feature type="transmembrane region" description="Helical" evidence="7">
    <location>
        <begin position="21"/>
        <end position="40"/>
    </location>
</feature>
<feature type="transmembrane region" description="Helical" evidence="7">
    <location>
        <begin position="194"/>
        <end position="220"/>
    </location>
</feature>
<accession>A0A9D1W450</accession>
<organism evidence="8 9">
    <name type="scientific">Candidatus Lachnoclostridium stercoripullorum</name>
    <dbReference type="NCBI Taxonomy" id="2838635"/>
    <lineage>
        <taxon>Bacteria</taxon>
        <taxon>Bacillati</taxon>
        <taxon>Bacillota</taxon>
        <taxon>Clostridia</taxon>
        <taxon>Lachnospirales</taxon>
        <taxon>Lachnospiraceae</taxon>
    </lineage>
</organism>
<feature type="transmembrane region" description="Helical" evidence="7">
    <location>
        <begin position="291"/>
        <end position="309"/>
    </location>
</feature>
<dbReference type="GO" id="GO:0015109">
    <property type="term" value="F:chromate transmembrane transporter activity"/>
    <property type="evidence" value="ECO:0007669"/>
    <property type="project" value="InterPro"/>
</dbReference>
<keyword evidence="4 7" id="KW-0812">Transmembrane</keyword>
<feature type="transmembrane region" description="Helical" evidence="7">
    <location>
        <begin position="240"/>
        <end position="258"/>
    </location>
</feature>
<dbReference type="AlphaFoldDB" id="A0A9D1W450"/>
<evidence type="ECO:0000256" key="7">
    <source>
        <dbReference type="SAM" id="Phobius"/>
    </source>
</evidence>
<evidence type="ECO:0000256" key="5">
    <source>
        <dbReference type="ARBA" id="ARBA00022989"/>
    </source>
</evidence>